<organism evidence="1 2">
    <name type="scientific">Schaalia dentiphila ATCC 17982</name>
    <dbReference type="NCBI Taxonomy" id="411466"/>
    <lineage>
        <taxon>Bacteria</taxon>
        <taxon>Bacillati</taxon>
        <taxon>Actinomycetota</taxon>
        <taxon>Actinomycetes</taxon>
        <taxon>Actinomycetales</taxon>
        <taxon>Actinomycetaceae</taxon>
        <taxon>Schaalia</taxon>
        <taxon>Schaalia dentiphila</taxon>
    </lineage>
</organism>
<evidence type="ECO:0000313" key="1">
    <source>
        <dbReference type="EMBL" id="EDN81513.1"/>
    </source>
</evidence>
<accession>A7BE89</accession>
<dbReference type="AlphaFoldDB" id="A7BE89"/>
<name>A7BE89_9ACTO</name>
<keyword evidence="2" id="KW-1185">Reference proteome</keyword>
<comment type="caution">
    <text evidence="1">The sequence shown here is derived from an EMBL/GenBank/DDBJ whole genome shotgun (WGS) entry which is preliminary data.</text>
</comment>
<reference evidence="1" key="1">
    <citation type="submission" date="2007-04" db="EMBL/GenBank/DDBJ databases">
        <authorList>
            <person name="Fulton L."/>
            <person name="Clifton S."/>
            <person name="Fulton B."/>
            <person name="Xu J."/>
            <person name="Minx P."/>
            <person name="Pepin K.H."/>
            <person name="Johnson M."/>
            <person name="Thiruvilangam P."/>
            <person name="Bhonagiri V."/>
            <person name="Nash W.E."/>
            <person name="Mardis E.R."/>
            <person name="Wilson R.K."/>
        </authorList>
    </citation>
    <scope>NUCLEOTIDE SEQUENCE [LARGE SCALE GENOMIC DNA]</scope>
    <source>
        <strain evidence="1">ATCC 17982</strain>
    </source>
</reference>
<reference evidence="1" key="2">
    <citation type="submission" date="2015-05" db="EMBL/GenBank/DDBJ databases">
        <title>Draft genome sequence of Actinomyces odontolyticus (ATCC 17982).</title>
        <authorList>
            <person name="Sudarsanam P."/>
            <person name="Ley R."/>
            <person name="Guruge J."/>
            <person name="Turnbaugh P.J."/>
            <person name="Mahowald M."/>
            <person name="Liep D."/>
            <person name="Gordon J."/>
        </authorList>
    </citation>
    <scope>NUCLEOTIDE SEQUENCE</scope>
    <source>
        <strain evidence="1">ATCC 17982</strain>
    </source>
</reference>
<gene>
    <name evidence="1" type="ORF">ACTODO_01991</name>
</gene>
<dbReference type="EMBL" id="AAYI02000004">
    <property type="protein sequence ID" value="EDN81513.1"/>
    <property type="molecule type" value="Genomic_DNA"/>
</dbReference>
<protein>
    <submittedName>
        <fullName evidence="1">Uncharacterized protein</fullName>
    </submittedName>
</protein>
<proteinExistence type="predicted"/>
<sequence>MLIADQFLPRRLGFVIVPKIRPRRLSENISRYHIVMQKIPNRSVKTGMTSSYFIV</sequence>
<dbReference type="HOGENOM" id="CLU_3021486_0_0_11"/>
<dbReference type="Proteomes" id="UP000003553">
    <property type="component" value="Unassembled WGS sequence"/>
</dbReference>
<evidence type="ECO:0000313" key="2">
    <source>
        <dbReference type="Proteomes" id="UP000003553"/>
    </source>
</evidence>